<evidence type="ECO:0000313" key="3">
    <source>
        <dbReference type="Proteomes" id="UP000034705"/>
    </source>
</evidence>
<accession>A0A0G1RVZ4</accession>
<dbReference type="Proteomes" id="UP000034705">
    <property type="component" value="Unassembled WGS sequence"/>
</dbReference>
<reference evidence="2 3" key="1">
    <citation type="journal article" date="2015" name="Nature">
        <title>rRNA introns, odd ribosomes, and small enigmatic genomes across a large radiation of phyla.</title>
        <authorList>
            <person name="Brown C.T."/>
            <person name="Hug L.A."/>
            <person name="Thomas B.C."/>
            <person name="Sharon I."/>
            <person name="Castelle C.J."/>
            <person name="Singh A."/>
            <person name="Wilkins M.J."/>
            <person name="Williams K.H."/>
            <person name="Banfield J.F."/>
        </authorList>
    </citation>
    <scope>NUCLEOTIDE SEQUENCE [LARGE SCALE GENOMIC DNA]</scope>
</reference>
<name>A0A0G1RVZ4_9BACT</name>
<sequence length="143" mass="16676">MNSYMKKIFEMIRKTGDRVILVDFNSEEAFVLMPFADYEGLLQDLKIPKQSLISKQVFEPRQDEKGRNDIWESMREAGSSSETWDLSQMSPAELEELERQYQMFSQAKSKDEEDTKKTKEPSISNEKDVGDGGEEQFYLEPIE</sequence>
<feature type="compositionally biased region" description="Basic and acidic residues" evidence="1">
    <location>
        <begin position="108"/>
        <end position="130"/>
    </location>
</feature>
<evidence type="ECO:0000256" key="1">
    <source>
        <dbReference type="SAM" id="MobiDB-lite"/>
    </source>
</evidence>
<feature type="compositionally biased region" description="Polar residues" evidence="1">
    <location>
        <begin position="78"/>
        <end position="90"/>
    </location>
</feature>
<protein>
    <submittedName>
        <fullName evidence="2">Uncharacterized protein</fullName>
    </submittedName>
</protein>
<dbReference type="AlphaFoldDB" id="A0A0G1RVZ4"/>
<feature type="compositionally biased region" description="Basic and acidic residues" evidence="1">
    <location>
        <begin position="58"/>
        <end position="75"/>
    </location>
</feature>
<comment type="caution">
    <text evidence="2">The sequence shown here is derived from an EMBL/GenBank/DDBJ whole genome shotgun (WGS) entry which is preliminary data.</text>
</comment>
<organism evidence="2 3">
    <name type="scientific">Candidatus Uhrbacteria bacterium GW2011_GWF2_46_218</name>
    <dbReference type="NCBI Taxonomy" id="1619001"/>
    <lineage>
        <taxon>Bacteria</taxon>
        <taxon>Candidatus Uhriibacteriota</taxon>
    </lineage>
</organism>
<proteinExistence type="predicted"/>
<dbReference type="EMBL" id="LCMG01000003">
    <property type="protein sequence ID" value="KKU34118.1"/>
    <property type="molecule type" value="Genomic_DNA"/>
</dbReference>
<feature type="region of interest" description="Disordered" evidence="1">
    <location>
        <begin position="58"/>
        <end position="143"/>
    </location>
</feature>
<evidence type="ECO:0000313" key="2">
    <source>
        <dbReference type="EMBL" id="KKU34118.1"/>
    </source>
</evidence>
<gene>
    <name evidence="2" type="ORF">UX45_C0003G0009</name>
</gene>